<dbReference type="PANTHER" id="PTHR33990:SF2">
    <property type="entry name" value="PHNB-LIKE DOMAIN-CONTAINING PROTEIN"/>
    <property type="match status" value="1"/>
</dbReference>
<evidence type="ECO:0000313" key="2">
    <source>
        <dbReference type="EMBL" id="MCP8887242.1"/>
    </source>
</evidence>
<feature type="domain" description="PhnB-like" evidence="1">
    <location>
        <begin position="3"/>
        <end position="112"/>
    </location>
</feature>
<sequence>MTKLMPCLWFDDRIDDAIKFYTETFKDARVHVINRQAPDQPAFTAVIELAGQKFMLLNGGPRFPFTEAVSFVIDCDGQDEVDYYWNRFVENGGEESMCGWCKDQFGLSWQVVPKQLHEALGGPDRDGANRAMQAMLGMRKLIVADLQKAYAGA</sequence>
<dbReference type="InterPro" id="IPR009725">
    <property type="entry name" value="3_dmu_93_MTrfase"/>
</dbReference>
<dbReference type="Gene3D" id="3.10.180.10">
    <property type="entry name" value="2,3-Dihydroxybiphenyl 1,2-Dioxygenase, domain 1"/>
    <property type="match status" value="1"/>
</dbReference>
<dbReference type="InterPro" id="IPR029068">
    <property type="entry name" value="Glyas_Bleomycin-R_OHBP_Dase"/>
</dbReference>
<evidence type="ECO:0000313" key="3">
    <source>
        <dbReference type="Proteomes" id="UP001060275"/>
    </source>
</evidence>
<gene>
    <name evidence="2" type="ORF">NF348_09015</name>
</gene>
<dbReference type="SUPFAM" id="SSF54593">
    <property type="entry name" value="Glyoxalase/Bleomycin resistance protein/Dihydroxybiphenyl dioxygenase"/>
    <property type="match status" value="1"/>
</dbReference>
<evidence type="ECO:0000259" key="1">
    <source>
        <dbReference type="Pfam" id="PF06983"/>
    </source>
</evidence>
<reference evidence="2" key="1">
    <citation type="submission" date="2022-06" db="EMBL/GenBank/DDBJ databases">
        <title>Devosia sp. XJ19-45 genome assembly.</title>
        <authorList>
            <person name="Li B."/>
            <person name="Cai M."/>
            <person name="Nie G."/>
            <person name="Li W."/>
        </authorList>
    </citation>
    <scope>NUCLEOTIDE SEQUENCE</scope>
    <source>
        <strain evidence="2">XJ19-45</strain>
    </source>
</reference>
<dbReference type="EMBL" id="JAMWDU010000003">
    <property type="protein sequence ID" value="MCP8887242.1"/>
    <property type="molecule type" value="Genomic_DNA"/>
</dbReference>
<dbReference type="InterPro" id="IPR028973">
    <property type="entry name" value="PhnB-like"/>
</dbReference>
<organism evidence="2 3">
    <name type="scientific">Devosia ureilytica</name>
    <dbReference type="NCBI Taxonomy" id="2952754"/>
    <lineage>
        <taxon>Bacteria</taxon>
        <taxon>Pseudomonadati</taxon>
        <taxon>Pseudomonadota</taxon>
        <taxon>Alphaproteobacteria</taxon>
        <taxon>Hyphomicrobiales</taxon>
        <taxon>Devosiaceae</taxon>
        <taxon>Devosia</taxon>
    </lineage>
</organism>
<name>A0A9Q4FSE6_9HYPH</name>
<comment type="caution">
    <text evidence="2">The sequence shown here is derived from an EMBL/GenBank/DDBJ whole genome shotgun (WGS) entry which is preliminary data.</text>
</comment>
<dbReference type="PANTHER" id="PTHR33990">
    <property type="entry name" value="PROTEIN YJDN-RELATED"/>
    <property type="match status" value="1"/>
</dbReference>
<proteinExistence type="predicted"/>
<dbReference type="Pfam" id="PF06983">
    <property type="entry name" value="3-dmu-9_3-mt"/>
    <property type="match status" value="1"/>
</dbReference>
<accession>A0A9Q4FSE6</accession>
<protein>
    <submittedName>
        <fullName evidence="2">VOC family protein</fullName>
    </submittedName>
</protein>
<dbReference type="AlphaFoldDB" id="A0A9Q4FSE6"/>
<dbReference type="RefSeq" id="WP_254674325.1">
    <property type="nucleotide sequence ID" value="NZ_JAMWDU010000003.1"/>
</dbReference>
<dbReference type="CDD" id="cd06588">
    <property type="entry name" value="PhnB_like"/>
    <property type="match status" value="1"/>
</dbReference>
<keyword evidence="3" id="KW-1185">Reference proteome</keyword>
<dbReference type="Proteomes" id="UP001060275">
    <property type="component" value="Unassembled WGS sequence"/>
</dbReference>
<dbReference type="PIRSF" id="PIRSF021700">
    <property type="entry name" value="3_dmu_93_MTrfase"/>
    <property type="match status" value="1"/>
</dbReference>